<dbReference type="InterPro" id="IPR050661">
    <property type="entry name" value="BglG_antiterminators"/>
</dbReference>
<dbReference type="Gene3D" id="3.40.50.2300">
    <property type="match status" value="1"/>
</dbReference>
<reference evidence="9 10" key="1">
    <citation type="submission" date="2017-02" db="EMBL/GenBank/DDBJ databases">
        <authorList>
            <person name="Peterson S.W."/>
        </authorList>
    </citation>
    <scope>NUCLEOTIDE SEQUENCE [LARGE SCALE GENOMIC DNA]</scope>
    <source>
        <strain evidence="9 10">M1</strain>
    </source>
</reference>
<dbReference type="AlphaFoldDB" id="A0A1T5IB44"/>
<dbReference type="Gene3D" id="1.10.1790.10">
    <property type="entry name" value="PRD domain"/>
    <property type="match status" value="2"/>
</dbReference>
<dbReference type="Gene3D" id="1.10.10.10">
    <property type="entry name" value="Winged helix-like DNA-binding domain superfamily/Winged helix DNA-binding domain"/>
    <property type="match status" value="2"/>
</dbReference>
<evidence type="ECO:0000256" key="3">
    <source>
        <dbReference type="ARBA" id="ARBA00023159"/>
    </source>
</evidence>
<protein>
    <submittedName>
        <fullName evidence="9">Lichenan operon transcriptional antiterminator</fullName>
    </submittedName>
</protein>
<dbReference type="PROSITE" id="PS51094">
    <property type="entry name" value="PTS_EIIA_TYPE_2"/>
    <property type="match status" value="1"/>
</dbReference>
<dbReference type="InterPro" id="IPR007737">
    <property type="entry name" value="Mga_HTH"/>
</dbReference>
<feature type="coiled-coil region" evidence="5">
    <location>
        <begin position="68"/>
        <end position="95"/>
    </location>
</feature>
<keyword evidence="4" id="KW-0804">Transcription</keyword>
<dbReference type="PROSITE" id="PS51372">
    <property type="entry name" value="PRD_2"/>
    <property type="match status" value="2"/>
</dbReference>
<name>A0A1T5IB44_9FIRM</name>
<dbReference type="EMBL" id="FUZT01000001">
    <property type="protein sequence ID" value="SKC36377.1"/>
    <property type="molecule type" value="Genomic_DNA"/>
</dbReference>
<organism evidence="9 10">
    <name type="scientific">Maledivibacter halophilus</name>
    <dbReference type="NCBI Taxonomy" id="36842"/>
    <lineage>
        <taxon>Bacteria</taxon>
        <taxon>Bacillati</taxon>
        <taxon>Bacillota</taxon>
        <taxon>Clostridia</taxon>
        <taxon>Peptostreptococcales</taxon>
        <taxon>Caminicellaceae</taxon>
        <taxon>Maledivibacter</taxon>
    </lineage>
</organism>
<dbReference type="GO" id="GO:0009401">
    <property type="term" value="P:phosphoenolpyruvate-dependent sugar phosphotransferase system"/>
    <property type="evidence" value="ECO:0007669"/>
    <property type="project" value="InterPro"/>
</dbReference>
<dbReference type="Gene3D" id="3.40.930.10">
    <property type="entry name" value="Mannitol-specific EII, Chain A"/>
    <property type="match status" value="1"/>
</dbReference>
<dbReference type="PANTHER" id="PTHR30185">
    <property type="entry name" value="CRYPTIC BETA-GLUCOSIDE BGL OPERON ANTITERMINATOR"/>
    <property type="match status" value="1"/>
</dbReference>
<dbReference type="RefSeq" id="WP_079488609.1">
    <property type="nucleotide sequence ID" value="NZ_FUZT01000001.1"/>
</dbReference>
<keyword evidence="1" id="KW-0677">Repeat</keyword>
<dbReference type="STRING" id="36842.SAMN02194393_00152"/>
<keyword evidence="10" id="KW-1185">Reference proteome</keyword>
<evidence type="ECO:0000313" key="10">
    <source>
        <dbReference type="Proteomes" id="UP000190285"/>
    </source>
</evidence>
<dbReference type="InterPro" id="IPR013196">
    <property type="entry name" value="HTH_11"/>
</dbReference>
<dbReference type="InterPro" id="IPR036390">
    <property type="entry name" value="WH_DNA-bd_sf"/>
</dbReference>
<evidence type="ECO:0000256" key="4">
    <source>
        <dbReference type="ARBA" id="ARBA00023163"/>
    </source>
</evidence>
<dbReference type="Pfam" id="PF00874">
    <property type="entry name" value="PRD"/>
    <property type="match status" value="2"/>
</dbReference>
<dbReference type="InterPro" id="IPR013011">
    <property type="entry name" value="PTS_EIIB_2"/>
</dbReference>
<evidence type="ECO:0000259" key="7">
    <source>
        <dbReference type="PROSITE" id="PS51099"/>
    </source>
</evidence>
<keyword evidence="2" id="KW-0805">Transcription regulation</keyword>
<evidence type="ECO:0000259" key="6">
    <source>
        <dbReference type="PROSITE" id="PS51094"/>
    </source>
</evidence>
<dbReference type="PROSITE" id="PS51099">
    <property type="entry name" value="PTS_EIIB_TYPE_2"/>
    <property type="match status" value="1"/>
</dbReference>
<dbReference type="CDD" id="cd05568">
    <property type="entry name" value="PTS_IIB_bgl_like"/>
    <property type="match status" value="1"/>
</dbReference>
<dbReference type="CDD" id="cd00211">
    <property type="entry name" value="PTS_IIA_fru"/>
    <property type="match status" value="1"/>
</dbReference>
<dbReference type="InterPro" id="IPR011608">
    <property type="entry name" value="PRD"/>
</dbReference>
<dbReference type="SUPFAM" id="SSF46785">
    <property type="entry name" value="Winged helix' DNA-binding domain"/>
    <property type="match status" value="1"/>
</dbReference>
<gene>
    <name evidence="9" type="ORF">SAMN02194393_00152</name>
</gene>
<feature type="domain" description="PRD" evidence="8">
    <location>
        <begin position="203"/>
        <end position="308"/>
    </location>
</feature>
<dbReference type="GO" id="GO:0008982">
    <property type="term" value="F:protein-N(PI)-phosphohistidine-sugar phosphotransferase activity"/>
    <property type="evidence" value="ECO:0007669"/>
    <property type="project" value="InterPro"/>
</dbReference>
<feature type="domain" description="PTS EIIA type-2" evidence="6">
    <location>
        <begin position="535"/>
        <end position="672"/>
    </location>
</feature>
<accession>A0A1T5IB44</accession>
<dbReference type="InterPro" id="IPR002178">
    <property type="entry name" value="PTS_EIIA_type-2_dom"/>
</dbReference>
<dbReference type="InterPro" id="IPR036388">
    <property type="entry name" value="WH-like_DNA-bd_sf"/>
</dbReference>
<dbReference type="Pfam" id="PF00359">
    <property type="entry name" value="PTS_EIIA_2"/>
    <property type="match status" value="1"/>
</dbReference>
<dbReference type="Pfam" id="PF08279">
    <property type="entry name" value="HTH_11"/>
    <property type="match status" value="1"/>
</dbReference>
<evidence type="ECO:0000313" key="9">
    <source>
        <dbReference type="EMBL" id="SKC36377.1"/>
    </source>
</evidence>
<dbReference type="InterPro" id="IPR036634">
    <property type="entry name" value="PRD_sf"/>
</dbReference>
<dbReference type="OrthoDB" id="3175596at2"/>
<evidence type="ECO:0000256" key="1">
    <source>
        <dbReference type="ARBA" id="ARBA00022737"/>
    </source>
</evidence>
<proteinExistence type="predicted"/>
<sequence>MKISDLDIRKRIILKKLLYKDSPITTKELSKILGVSSRTVYNDINYLKYLFKDEDVHIVSRPGVGFWLETNEKIIKNLKKELDKEIKTYNDEKQRFNYIAARLLSSDIATTMQELGDNLYVSKSTVNIDIKHVEEWFKKYNLSLYKKTNHGIRIIGDEKDIRYCIQCLLIENTSVNNIYQFKSDKRNLFHVFDEIRSIDIFTNIKADDLFNITNVVNEIQREKELNFTNESYCNLFLNLSILVDRIARKKYVQFSEADIMQFKKTKEYEITTDICRSIKKYFQIDFIESEKCYITLNLIGLKINVDSFINNKYKIISKMDNYTEEIIEYTMKFIENKFNINLKKNKELLLGLKIHLNFAINRMKYGMKAANSLLEEIKKNYPYSFNIALEIGKTLKDKFNINVYEEEAGYIALYIQGYVEKDREDKDIKTYLVCNSGIGFVNLLNIQLKKEFKNLNIVKMISGEKLEKEIKKLGKRDLPQLIISTIPLENIKLPFVHVKPILSENDMKKIQKEIENIKGTNRILINGESSRILDYCIKPDLVFLNYECDDKEKLIKKISKELLRRGYVKEEFEQSVIDREKLSSTYVENGVAVPHGYTKHVNKTAISVIQLDKYINWNGEKVNIVFLCAIDFTFEEFAQELFERLYEIIGDKNLLKELKKSKNRAEFINLLK</sequence>
<evidence type="ECO:0000256" key="5">
    <source>
        <dbReference type="SAM" id="Coils"/>
    </source>
</evidence>
<keyword evidence="3" id="KW-0010">Activator</keyword>
<evidence type="ECO:0000256" key="2">
    <source>
        <dbReference type="ARBA" id="ARBA00023015"/>
    </source>
</evidence>
<dbReference type="SUPFAM" id="SSF63520">
    <property type="entry name" value="PTS-regulatory domain, PRD"/>
    <property type="match status" value="2"/>
</dbReference>
<dbReference type="Pfam" id="PF05043">
    <property type="entry name" value="Mga"/>
    <property type="match status" value="1"/>
</dbReference>
<dbReference type="GO" id="GO:0006355">
    <property type="term" value="P:regulation of DNA-templated transcription"/>
    <property type="evidence" value="ECO:0007669"/>
    <property type="project" value="InterPro"/>
</dbReference>
<dbReference type="PANTHER" id="PTHR30185:SF18">
    <property type="entry name" value="TRANSCRIPTIONAL REGULATOR MTLR"/>
    <property type="match status" value="1"/>
</dbReference>
<dbReference type="Proteomes" id="UP000190285">
    <property type="component" value="Unassembled WGS sequence"/>
</dbReference>
<evidence type="ECO:0000259" key="8">
    <source>
        <dbReference type="PROSITE" id="PS51372"/>
    </source>
</evidence>
<feature type="domain" description="PTS EIIB type-2" evidence="7">
    <location>
        <begin position="428"/>
        <end position="522"/>
    </location>
</feature>
<dbReference type="InterPro" id="IPR016152">
    <property type="entry name" value="PTrfase/Anion_transptr"/>
</dbReference>
<keyword evidence="5" id="KW-0175">Coiled coil</keyword>
<feature type="domain" description="PRD" evidence="8">
    <location>
        <begin position="318"/>
        <end position="425"/>
    </location>
</feature>
<dbReference type="SUPFAM" id="SSF55804">
    <property type="entry name" value="Phoshotransferase/anion transport protein"/>
    <property type="match status" value="1"/>
</dbReference>